<dbReference type="KEGG" id="adin:H7849_15135"/>
<dbReference type="InterPro" id="IPR000182">
    <property type="entry name" value="GNAT_dom"/>
</dbReference>
<dbReference type="EMBL" id="CP060394">
    <property type="protein sequence ID" value="QNI30481.1"/>
    <property type="molecule type" value="Genomic_DNA"/>
</dbReference>
<evidence type="ECO:0000256" key="3">
    <source>
        <dbReference type="SAM" id="MobiDB-lite"/>
    </source>
</evidence>
<keyword evidence="2" id="KW-0012">Acyltransferase</keyword>
<keyword evidence="1 5" id="KW-0808">Transferase</keyword>
<sequence length="184" mass="20110">MSQSTWRLAQAADDDSIADMCRHLYLEDPGPSPIPQENIHTTLVTLRRSPYRGRAVVLDVQGKVSGYALLIAFWSNEFGGDICEVDELFVIPQHRNQGHGSALFAGIVQGELWPGAITAVALGTTRDNAAARRLYARLGFAEVGLAMICRIQQRVDLTAASEASRRNLQSSPQSPNKDANSFQT</sequence>
<dbReference type="InterPro" id="IPR016181">
    <property type="entry name" value="Acyl_CoA_acyltransferase"/>
</dbReference>
<protein>
    <submittedName>
        <fullName evidence="5">GNAT family N-acetyltransferase</fullName>
    </submittedName>
</protein>
<evidence type="ECO:0000256" key="2">
    <source>
        <dbReference type="ARBA" id="ARBA00023315"/>
    </source>
</evidence>
<proteinExistence type="predicted"/>
<dbReference type="Pfam" id="PF00583">
    <property type="entry name" value="Acetyltransf_1"/>
    <property type="match status" value="1"/>
</dbReference>
<evidence type="ECO:0000313" key="5">
    <source>
        <dbReference type="EMBL" id="QNI30481.1"/>
    </source>
</evidence>
<gene>
    <name evidence="5" type="ORF">H7849_15135</name>
</gene>
<dbReference type="CDD" id="cd04301">
    <property type="entry name" value="NAT_SF"/>
    <property type="match status" value="1"/>
</dbReference>
<feature type="region of interest" description="Disordered" evidence="3">
    <location>
        <begin position="163"/>
        <end position="184"/>
    </location>
</feature>
<dbReference type="PANTHER" id="PTHR43877">
    <property type="entry name" value="AMINOALKYLPHOSPHONATE N-ACETYLTRANSFERASE-RELATED-RELATED"/>
    <property type="match status" value="1"/>
</dbReference>
<dbReference type="GO" id="GO:0016747">
    <property type="term" value="F:acyltransferase activity, transferring groups other than amino-acyl groups"/>
    <property type="evidence" value="ECO:0007669"/>
    <property type="project" value="InterPro"/>
</dbReference>
<organism evidence="5 6">
    <name type="scientific">Alloacidobacterium dinghuense</name>
    <dbReference type="NCBI Taxonomy" id="2763107"/>
    <lineage>
        <taxon>Bacteria</taxon>
        <taxon>Pseudomonadati</taxon>
        <taxon>Acidobacteriota</taxon>
        <taxon>Terriglobia</taxon>
        <taxon>Terriglobales</taxon>
        <taxon>Acidobacteriaceae</taxon>
        <taxon>Alloacidobacterium</taxon>
    </lineage>
</organism>
<dbReference type="InterPro" id="IPR050832">
    <property type="entry name" value="Bact_Acetyltransf"/>
</dbReference>
<keyword evidence="6" id="KW-1185">Reference proteome</keyword>
<dbReference type="Proteomes" id="UP000515312">
    <property type="component" value="Chromosome"/>
</dbReference>
<feature type="domain" description="N-acetyltransferase" evidence="4">
    <location>
        <begin position="4"/>
        <end position="160"/>
    </location>
</feature>
<evidence type="ECO:0000313" key="6">
    <source>
        <dbReference type="Proteomes" id="UP000515312"/>
    </source>
</evidence>
<accession>A0A7G8BD61</accession>
<dbReference type="RefSeq" id="WP_186740406.1">
    <property type="nucleotide sequence ID" value="NZ_CP060394.1"/>
</dbReference>
<evidence type="ECO:0000256" key="1">
    <source>
        <dbReference type="ARBA" id="ARBA00022679"/>
    </source>
</evidence>
<dbReference type="PROSITE" id="PS51186">
    <property type="entry name" value="GNAT"/>
    <property type="match status" value="1"/>
</dbReference>
<dbReference type="AlphaFoldDB" id="A0A7G8BD61"/>
<reference evidence="5 6" key="1">
    <citation type="submission" date="2020-08" db="EMBL/GenBank/DDBJ databases">
        <title>Edaphobacter telluris sp. nov. and Acidobacterium dinghuensis sp. nov., two acidobacteria isolated from forest soil.</title>
        <authorList>
            <person name="Fu J."/>
            <person name="Qiu L."/>
        </authorList>
    </citation>
    <scope>NUCLEOTIDE SEQUENCE [LARGE SCALE GENOMIC DNA]</scope>
    <source>
        <strain evidence="5">4Y35</strain>
    </source>
</reference>
<feature type="compositionally biased region" description="Polar residues" evidence="3">
    <location>
        <begin position="166"/>
        <end position="184"/>
    </location>
</feature>
<evidence type="ECO:0000259" key="4">
    <source>
        <dbReference type="PROSITE" id="PS51186"/>
    </source>
</evidence>
<dbReference type="SUPFAM" id="SSF55729">
    <property type="entry name" value="Acyl-CoA N-acyltransferases (Nat)"/>
    <property type="match status" value="1"/>
</dbReference>
<dbReference type="Gene3D" id="3.40.630.30">
    <property type="match status" value="1"/>
</dbReference>
<name>A0A7G8BD61_9BACT</name>